<protein>
    <submittedName>
        <fullName evidence="1">Uncharacterized protein</fullName>
    </submittedName>
</protein>
<sequence>MAGFLTQIALAASVASVLREQENKKPSPAFYERGIFS</sequence>
<comment type="caution">
    <text evidence="1">The sequence shown here is derived from an EMBL/GenBank/DDBJ whole genome shotgun (WGS) entry which is preliminary data.</text>
</comment>
<proteinExistence type="predicted"/>
<accession>F7VIP2</accession>
<dbReference type="Proteomes" id="UP000004319">
    <property type="component" value="Unassembled WGS sequence"/>
</dbReference>
<evidence type="ECO:0000313" key="2">
    <source>
        <dbReference type="Proteomes" id="UP000004319"/>
    </source>
</evidence>
<organism evidence="1 2">
    <name type="scientific">Acetobacter tropicalis NBRC 101654</name>
    <dbReference type="NCBI Taxonomy" id="749388"/>
    <lineage>
        <taxon>Bacteria</taxon>
        <taxon>Pseudomonadati</taxon>
        <taxon>Pseudomonadota</taxon>
        <taxon>Alphaproteobacteria</taxon>
        <taxon>Acetobacterales</taxon>
        <taxon>Acetobacteraceae</taxon>
        <taxon>Acetobacter</taxon>
    </lineage>
</organism>
<gene>
    <name evidence="1" type="ORF">ATPR_3241</name>
</gene>
<name>F7VIP2_9PROT</name>
<evidence type="ECO:0000313" key="1">
    <source>
        <dbReference type="EMBL" id="GAA10237.1"/>
    </source>
</evidence>
<reference evidence="1 2" key="1">
    <citation type="journal article" date="2011" name="Biochem. Biophys. Res. Commun.">
        <title>Increased number of Arginine-based salt bridges contributes to the thermotolerance of thermotolerant acetic acid bacteria, Acetobacter tropicalis SKU1100.</title>
        <authorList>
            <person name="Matsutani M."/>
            <person name="Hirakawa H."/>
            <person name="Nishikura M."/>
            <person name="Soemphol W."/>
            <person name="Ali I.A.I."/>
            <person name="Yakushi T."/>
            <person name="Matsushita K."/>
        </authorList>
    </citation>
    <scope>NUCLEOTIDE SEQUENCE [LARGE SCALE GENOMIC DNA]</scope>
    <source>
        <strain evidence="1 2">NBRC 101654</strain>
    </source>
</reference>
<dbReference type="AlphaFoldDB" id="F7VIP2"/>
<dbReference type="EMBL" id="BABS01000195">
    <property type="protein sequence ID" value="GAA10237.1"/>
    <property type="molecule type" value="Genomic_DNA"/>
</dbReference>